<dbReference type="OrthoDB" id="460011at2"/>
<evidence type="ECO:0000313" key="7">
    <source>
        <dbReference type="EMBL" id="EDX73386.1"/>
    </source>
</evidence>
<keyword evidence="8" id="KW-1185">Reference proteome</keyword>
<evidence type="ECO:0000256" key="3">
    <source>
        <dbReference type="ARBA" id="ARBA00022692"/>
    </source>
</evidence>
<dbReference type="NCBIfam" id="TIGR04409">
    <property type="entry name" value="LptC_YrbK"/>
    <property type="match status" value="1"/>
</dbReference>
<dbReference type="HOGENOM" id="CLU_060279_0_0_3"/>
<dbReference type="AlphaFoldDB" id="B4VXA9"/>
<keyword evidence="3" id="KW-0812">Transmembrane</keyword>
<dbReference type="GO" id="GO:0005886">
    <property type="term" value="C:plasma membrane"/>
    <property type="evidence" value="ECO:0007669"/>
    <property type="project" value="InterPro"/>
</dbReference>
<accession>B4VXA9</accession>
<evidence type="ECO:0000256" key="4">
    <source>
        <dbReference type="ARBA" id="ARBA00022989"/>
    </source>
</evidence>
<evidence type="ECO:0000313" key="8">
    <source>
        <dbReference type="Proteomes" id="UP000003835"/>
    </source>
</evidence>
<dbReference type="GO" id="GO:0017089">
    <property type="term" value="F:glycolipid transfer activity"/>
    <property type="evidence" value="ECO:0007669"/>
    <property type="project" value="TreeGrafter"/>
</dbReference>
<evidence type="ECO:0000256" key="2">
    <source>
        <dbReference type="ARBA" id="ARBA00022519"/>
    </source>
</evidence>
<dbReference type="PANTHER" id="PTHR37481:SF1">
    <property type="entry name" value="LIPOPOLYSACCHARIDE EXPORT SYSTEM PROTEIN LPTC"/>
    <property type="match status" value="1"/>
</dbReference>
<dbReference type="EMBL" id="DS989858">
    <property type="protein sequence ID" value="EDX73386.1"/>
    <property type="molecule type" value="Genomic_DNA"/>
</dbReference>
<gene>
    <name evidence="7" type="ORF">MC7420_1182</name>
</gene>
<dbReference type="InterPro" id="IPR052363">
    <property type="entry name" value="LPS_export_LptC"/>
</dbReference>
<dbReference type="Pfam" id="PF06835">
    <property type="entry name" value="LptC"/>
    <property type="match status" value="2"/>
</dbReference>
<keyword evidence="5" id="KW-0472">Membrane</keyword>
<evidence type="ECO:0000256" key="1">
    <source>
        <dbReference type="ARBA" id="ARBA00022475"/>
    </source>
</evidence>
<evidence type="ECO:0000256" key="6">
    <source>
        <dbReference type="SAM" id="SignalP"/>
    </source>
</evidence>
<dbReference type="InterPro" id="IPR010664">
    <property type="entry name" value="LipoPS_assembly_LptC-rel"/>
</dbReference>
<sequence length="380" mass="42474">MILSWKRCFAVSLCLLAYAPLFGCQTDSQTVKKIQQDTESTDIEGSLVFNNVTLEQADEQGRPLWRVKANQATYTKDKKIAKVEQPIGDLFQDGKVILKVSAKSGEVREDGKQIFLRGDITATDTRNGAVFKGEELEWLPQDELLVVRRNLEGRHPEQIEVTANEGQYLTRQEQMELKGSVQAISKDPNVQLKTEQLLWQIKGQKLIGDQRTQTERYKDNTVTDRVVANQTDYNLKTKVAILKKDVQLTSIDPPILISSNEAIWDVKAETVRSNQPVQIVHQEEKVVITANQGQVDLESEVANLKGGVQGVGSRNQAELYANQVRWDIPTQNMQASGNVIYKQVDPPFNVTGATAVGKLQDQSMIVRSGSSDRVVTEIVP</sequence>
<dbReference type="InterPro" id="IPR026265">
    <property type="entry name" value="LptC"/>
</dbReference>
<dbReference type="Gene3D" id="2.60.450.10">
    <property type="entry name" value="Lipopolysaccharide (LPS) transport protein A like domain"/>
    <property type="match status" value="2"/>
</dbReference>
<evidence type="ECO:0000256" key="5">
    <source>
        <dbReference type="ARBA" id="ARBA00023136"/>
    </source>
</evidence>
<dbReference type="GO" id="GO:0015221">
    <property type="term" value="F:lipopolysaccharide transmembrane transporter activity"/>
    <property type="evidence" value="ECO:0007669"/>
    <property type="project" value="InterPro"/>
</dbReference>
<organism evidence="7 8">
    <name type="scientific">Coleofasciculus chthonoplastes PCC 7420</name>
    <dbReference type="NCBI Taxonomy" id="118168"/>
    <lineage>
        <taxon>Bacteria</taxon>
        <taxon>Bacillati</taxon>
        <taxon>Cyanobacteriota</taxon>
        <taxon>Cyanophyceae</taxon>
        <taxon>Coleofasciculales</taxon>
        <taxon>Coleofasciculaceae</taxon>
        <taxon>Coleofasciculus</taxon>
    </lineage>
</organism>
<keyword evidence="2" id="KW-0997">Cell inner membrane</keyword>
<dbReference type="STRING" id="118168.MC7420_1182"/>
<evidence type="ECO:0008006" key="9">
    <source>
        <dbReference type="Google" id="ProtNLM"/>
    </source>
</evidence>
<protein>
    <recommendedName>
        <fullName evidence="9">LPS export ABC transporter periplasmic protein LptC</fullName>
    </recommendedName>
</protein>
<dbReference type="GO" id="GO:0030288">
    <property type="term" value="C:outer membrane-bounded periplasmic space"/>
    <property type="evidence" value="ECO:0007669"/>
    <property type="project" value="TreeGrafter"/>
</dbReference>
<keyword evidence="4" id="KW-1133">Transmembrane helix</keyword>
<feature type="chain" id="PRO_5002827663" description="LPS export ABC transporter periplasmic protein LptC" evidence="6">
    <location>
        <begin position="24"/>
        <end position="380"/>
    </location>
</feature>
<reference evidence="7 8" key="1">
    <citation type="submission" date="2008-07" db="EMBL/GenBank/DDBJ databases">
        <authorList>
            <person name="Tandeau de Marsac N."/>
            <person name="Ferriera S."/>
            <person name="Johnson J."/>
            <person name="Kravitz S."/>
            <person name="Beeson K."/>
            <person name="Sutton G."/>
            <person name="Rogers Y.-H."/>
            <person name="Friedman R."/>
            <person name="Frazier M."/>
            <person name="Venter J.C."/>
        </authorList>
    </citation>
    <scope>NUCLEOTIDE SEQUENCE [LARGE SCALE GENOMIC DNA]</scope>
    <source>
        <strain evidence="7 8">PCC 7420</strain>
    </source>
</reference>
<dbReference type="eggNOG" id="COG3117">
    <property type="taxonomic scope" value="Bacteria"/>
</dbReference>
<keyword evidence="6" id="KW-0732">Signal</keyword>
<feature type="signal peptide" evidence="6">
    <location>
        <begin position="1"/>
        <end position="23"/>
    </location>
</feature>
<dbReference type="PANTHER" id="PTHR37481">
    <property type="entry name" value="LIPOPOLYSACCHARIDE EXPORT SYSTEM PROTEIN LPTC"/>
    <property type="match status" value="1"/>
</dbReference>
<dbReference type="Proteomes" id="UP000003835">
    <property type="component" value="Unassembled WGS sequence"/>
</dbReference>
<proteinExistence type="predicted"/>
<keyword evidence="1" id="KW-1003">Cell membrane</keyword>
<name>B4VXA9_9CYAN</name>